<evidence type="ECO:0000256" key="1">
    <source>
        <dbReference type="SAM" id="MobiDB-lite"/>
    </source>
</evidence>
<evidence type="ECO:0000313" key="2">
    <source>
        <dbReference type="EMBL" id="EJT78850.1"/>
    </source>
</evidence>
<dbReference type="AlphaFoldDB" id="J3NRP4"/>
<reference evidence="2" key="2">
    <citation type="submission" date="2010-07" db="EMBL/GenBank/DDBJ databases">
        <authorList>
            <consortium name="The Broad Institute Genome Sequencing Platform"/>
            <consortium name="Broad Institute Genome Sequencing Center for Infectious Disease"/>
            <person name="Ma L.-J."/>
            <person name="Dead R."/>
            <person name="Young S."/>
            <person name="Zeng Q."/>
            <person name="Koehrsen M."/>
            <person name="Alvarado L."/>
            <person name="Berlin A."/>
            <person name="Chapman S.B."/>
            <person name="Chen Z."/>
            <person name="Freedman E."/>
            <person name="Gellesch M."/>
            <person name="Goldberg J."/>
            <person name="Griggs A."/>
            <person name="Gujja S."/>
            <person name="Heilman E.R."/>
            <person name="Heiman D."/>
            <person name="Hepburn T."/>
            <person name="Howarth C."/>
            <person name="Jen D."/>
            <person name="Larson L."/>
            <person name="Mehta T."/>
            <person name="Neiman D."/>
            <person name="Pearson M."/>
            <person name="Roberts A."/>
            <person name="Saif S."/>
            <person name="Shea T."/>
            <person name="Shenoy N."/>
            <person name="Sisk P."/>
            <person name="Stolte C."/>
            <person name="Sykes S."/>
            <person name="Walk T."/>
            <person name="White J."/>
            <person name="Yandava C."/>
            <person name="Haas B."/>
            <person name="Nusbaum C."/>
            <person name="Birren B."/>
        </authorList>
    </citation>
    <scope>NUCLEOTIDE SEQUENCE</scope>
    <source>
        <strain evidence="2">R3-111a-1</strain>
    </source>
</reference>
<dbReference type="RefSeq" id="XP_009219995.1">
    <property type="nucleotide sequence ID" value="XM_009221731.1"/>
</dbReference>
<evidence type="ECO:0000313" key="4">
    <source>
        <dbReference type="Proteomes" id="UP000006039"/>
    </source>
</evidence>
<sequence length="72" mass="7962">MEKPSWAPRLASRVEQDGLGKGGEGGAAERCAAMMQGRSIWPKCLDALNYQEVEEDKEEDEDEKHVPPAVHP</sequence>
<reference evidence="3" key="5">
    <citation type="submission" date="2018-04" db="UniProtKB">
        <authorList>
            <consortium name="EnsemblFungi"/>
        </authorList>
    </citation>
    <scope>IDENTIFICATION</scope>
    <source>
        <strain evidence="3">R3-111a-1</strain>
    </source>
</reference>
<dbReference type="GeneID" id="20344402"/>
<organism evidence="2">
    <name type="scientific">Gaeumannomyces tritici (strain R3-111a-1)</name>
    <name type="common">Wheat and barley take-all root rot fungus</name>
    <name type="synonym">Gaeumannomyces graminis var. tritici</name>
    <dbReference type="NCBI Taxonomy" id="644352"/>
    <lineage>
        <taxon>Eukaryota</taxon>
        <taxon>Fungi</taxon>
        <taxon>Dikarya</taxon>
        <taxon>Ascomycota</taxon>
        <taxon>Pezizomycotina</taxon>
        <taxon>Sordariomycetes</taxon>
        <taxon>Sordariomycetidae</taxon>
        <taxon>Magnaporthales</taxon>
        <taxon>Magnaporthaceae</taxon>
        <taxon>Gaeumannomyces</taxon>
    </lineage>
</organism>
<reference evidence="2" key="3">
    <citation type="submission" date="2010-09" db="EMBL/GenBank/DDBJ databases">
        <title>Annotation of Gaeumannomyces graminis var. tritici R3-111a-1.</title>
        <authorList>
            <consortium name="The Broad Institute Genome Sequencing Platform"/>
            <person name="Ma L.-J."/>
            <person name="Dead R."/>
            <person name="Young S.K."/>
            <person name="Zeng Q."/>
            <person name="Gargeya S."/>
            <person name="Fitzgerald M."/>
            <person name="Haas B."/>
            <person name="Abouelleil A."/>
            <person name="Alvarado L."/>
            <person name="Arachchi H.M."/>
            <person name="Berlin A."/>
            <person name="Brown A."/>
            <person name="Chapman S.B."/>
            <person name="Chen Z."/>
            <person name="Dunbar C."/>
            <person name="Freedman E."/>
            <person name="Gearin G."/>
            <person name="Gellesch M."/>
            <person name="Goldberg J."/>
            <person name="Griggs A."/>
            <person name="Gujja S."/>
            <person name="Heiman D."/>
            <person name="Howarth C."/>
            <person name="Larson L."/>
            <person name="Lui A."/>
            <person name="MacDonald P.J.P."/>
            <person name="Mehta T."/>
            <person name="Montmayeur A."/>
            <person name="Murphy C."/>
            <person name="Neiman D."/>
            <person name="Pearson M."/>
            <person name="Priest M."/>
            <person name="Roberts A."/>
            <person name="Saif S."/>
            <person name="Shea T."/>
            <person name="Shenoy N."/>
            <person name="Sisk P."/>
            <person name="Stolte C."/>
            <person name="Sykes S."/>
            <person name="Yandava C."/>
            <person name="Wortman J."/>
            <person name="Nusbaum C."/>
            <person name="Birren B."/>
        </authorList>
    </citation>
    <scope>NUCLEOTIDE SEQUENCE</scope>
    <source>
        <strain evidence="2">R3-111a-1</strain>
    </source>
</reference>
<accession>J3NRP4</accession>
<gene>
    <name evidence="3" type="primary">20344402</name>
    <name evidence="2" type="ORF">GGTG_03944</name>
</gene>
<dbReference type="Proteomes" id="UP000006039">
    <property type="component" value="Unassembled WGS sequence"/>
</dbReference>
<keyword evidence="4" id="KW-1185">Reference proteome</keyword>
<feature type="region of interest" description="Disordered" evidence="1">
    <location>
        <begin position="52"/>
        <end position="72"/>
    </location>
</feature>
<evidence type="ECO:0000313" key="3">
    <source>
        <dbReference type="EnsemblFungi" id="EJT78850"/>
    </source>
</evidence>
<protein>
    <submittedName>
        <fullName evidence="2 3">Uncharacterized protein</fullName>
    </submittedName>
</protein>
<name>J3NRP4_GAET3</name>
<dbReference type="EMBL" id="GL385396">
    <property type="protein sequence ID" value="EJT78850.1"/>
    <property type="molecule type" value="Genomic_DNA"/>
</dbReference>
<reference evidence="3" key="4">
    <citation type="journal article" date="2015" name="G3 (Bethesda)">
        <title>Genome sequences of three phytopathogenic species of the Magnaporthaceae family of fungi.</title>
        <authorList>
            <person name="Okagaki L.H."/>
            <person name="Nunes C.C."/>
            <person name="Sailsbery J."/>
            <person name="Clay B."/>
            <person name="Brown D."/>
            <person name="John T."/>
            <person name="Oh Y."/>
            <person name="Young N."/>
            <person name="Fitzgerald M."/>
            <person name="Haas B.J."/>
            <person name="Zeng Q."/>
            <person name="Young S."/>
            <person name="Adiconis X."/>
            <person name="Fan L."/>
            <person name="Levin J.Z."/>
            <person name="Mitchell T.K."/>
            <person name="Okubara P.A."/>
            <person name="Farman M.L."/>
            <person name="Kohn L.M."/>
            <person name="Birren B."/>
            <person name="Ma L.-J."/>
            <person name="Dean R.A."/>
        </authorList>
    </citation>
    <scope>NUCLEOTIDE SEQUENCE</scope>
    <source>
        <strain evidence="3">R3-111a-1</strain>
    </source>
</reference>
<reference evidence="4" key="1">
    <citation type="submission" date="2010-07" db="EMBL/GenBank/DDBJ databases">
        <title>The genome sequence of Gaeumannomyces graminis var. tritici strain R3-111a-1.</title>
        <authorList>
            <consortium name="The Broad Institute Genome Sequencing Platform"/>
            <person name="Ma L.-J."/>
            <person name="Dead R."/>
            <person name="Young S."/>
            <person name="Zeng Q."/>
            <person name="Koehrsen M."/>
            <person name="Alvarado L."/>
            <person name="Berlin A."/>
            <person name="Chapman S.B."/>
            <person name="Chen Z."/>
            <person name="Freedman E."/>
            <person name="Gellesch M."/>
            <person name="Goldberg J."/>
            <person name="Griggs A."/>
            <person name="Gujja S."/>
            <person name="Heilman E.R."/>
            <person name="Heiman D."/>
            <person name="Hepburn T."/>
            <person name="Howarth C."/>
            <person name="Jen D."/>
            <person name="Larson L."/>
            <person name="Mehta T."/>
            <person name="Neiman D."/>
            <person name="Pearson M."/>
            <person name="Roberts A."/>
            <person name="Saif S."/>
            <person name="Shea T."/>
            <person name="Shenoy N."/>
            <person name="Sisk P."/>
            <person name="Stolte C."/>
            <person name="Sykes S."/>
            <person name="Walk T."/>
            <person name="White J."/>
            <person name="Yandava C."/>
            <person name="Haas B."/>
            <person name="Nusbaum C."/>
            <person name="Birren B."/>
        </authorList>
    </citation>
    <scope>NUCLEOTIDE SEQUENCE [LARGE SCALE GENOMIC DNA]</scope>
    <source>
        <strain evidence="4">R3-111a-1</strain>
    </source>
</reference>
<dbReference type="EnsemblFungi" id="EJT78850">
    <property type="protein sequence ID" value="EJT78850"/>
    <property type="gene ID" value="GGTG_03944"/>
</dbReference>
<dbReference type="HOGENOM" id="CLU_2722379_0_0_1"/>
<dbReference type="VEuPathDB" id="FungiDB:GGTG_03944"/>
<proteinExistence type="predicted"/>
<feature type="compositionally biased region" description="Acidic residues" evidence="1">
    <location>
        <begin position="52"/>
        <end position="62"/>
    </location>
</feature>
<feature type="region of interest" description="Disordered" evidence="1">
    <location>
        <begin position="1"/>
        <end position="26"/>
    </location>
</feature>